<protein>
    <recommendedName>
        <fullName evidence="2">Zn(2)-C6 fungal-type domain-containing protein</fullName>
    </recommendedName>
</protein>
<dbReference type="EMBL" id="JAIMJC010000005">
    <property type="protein sequence ID" value="KAH0524322.1"/>
    <property type="molecule type" value="Genomic_DNA"/>
</dbReference>
<name>A0A9P8HGB9_9HYPO</name>
<dbReference type="Gene3D" id="4.10.240.10">
    <property type="entry name" value="Zn(2)-C6 fungal-type DNA-binding domain"/>
    <property type="match status" value="1"/>
</dbReference>
<keyword evidence="1" id="KW-0539">Nucleus</keyword>
<accession>A0A9P8HGB9</accession>
<dbReference type="PROSITE" id="PS50048">
    <property type="entry name" value="ZN2_CY6_FUNGAL_2"/>
    <property type="match status" value="1"/>
</dbReference>
<evidence type="ECO:0000259" key="2">
    <source>
        <dbReference type="PROSITE" id="PS50048"/>
    </source>
</evidence>
<sequence length="70" mass="8019">MVRSVSRSKGCARCLQRKVKCDEKLPQCSQCQPTRPRKLSDWWIASPVSLFTITRGIFVISKPKIVSIRI</sequence>
<proteinExistence type="predicted"/>
<dbReference type="InterPro" id="IPR036864">
    <property type="entry name" value="Zn2-C6_fun-type_DNA-bd_sf"/>
</dbReference>
<gene>
    <name evidence="3" type="ORF">TsFJ059_006851</name>
</gene>
<dbReference type="GO" id="GO:0008270">
    <property type="term" value="F:zinc ion binding"/>
    <property type="evidence" value="ECO:0007669"/>
    <property type="project" value="InterPro"/>
</dbReference>
<keyword evidence="4" id="KW-1185">Reference proteome</keyword>
<dbReference type="CDD" id="cd00067">
    <property type="entry name" value="GAL4"/>
    <property type="match status" value="1"/>
</dbReference>
<dbReference type="InterPro" id="IPR001138">
    <property type="entry name" value="Zn2Cys6_DnaBD"/>
</dbReference>
<evidence type="ECO:0000256" key="1">
    <source>
        <dbReference type="ARBA" id="ARBA00023242"/>
    </source>
</evidence>
<evidence type="ECO:0000313" key="4">
    <source>
        <dbReference type="Proteomes" id="UP000826573"/>
    </source>
</evidence>
<evidence type="ECO:0000313" key="3">
    <source>
        <dbReference type="EMBL" id="KAH0524322.1"/>
    </source>
</evidence>
<comment type="caution">
    <text evidence="3">The sequence shown here is derived from an EMBL/GenBank/DDBJ whole genome shotgun (WGS) entry which is preliminary data.</text>
</comment>
<organism evidence="3 4">
    <name type="scientific">Trichoderma semiorbis</name>
    <dbReference type="NCBI Taxonomy" id="1491008"/>
    <lineage>
        <taxon>Eukaryota</taxon>
        <taxon>Fungi</taxon>
        <taxon>Dikarya</taxon>
        <taxon>Ascomycota</taxon>
        <taxon>Pezizomycotina</taxon>
        <taxon>Sordariomycetes</taxon>
        <taxon>Hypocreomycetidae</taxon>
        <taxon>Hypocreales</taxon>
        <taxon>Hypocreaceae</taxon>
        <taxon>Trichoderma</taxon>
    </lineage>
</organism>
<reference evidence="3 4" key="1">
    <citation type="submission" date="2021-08" db="EMBL/GenBank/DDBJ databases">
        <title>The highly contiguous genome resource for Trichoderma semiorbis FJ059, a fungal antagonistic to plant pathogens.</title>
        <authorList>
            <person name="Liu T."/>
        </authorList>
    </citation>
    <scope>NUCLEOTIDE SEQUENCE [LARGE SCALE GENOMIC DNA]</scope>
    <source>
        <strain evidence="3 4">FJ059</strain>
    </source>
</reference>
<feature type="domain" description="Zn(2)-C6 fungal-type" evidence="2">
    <location>
        <begin position="10"/>
        <end position="31"/>
    </location>
</feature>
<dbReference type="Pfam" id="PF00172">
    <property type="entry name" value="Zn_clus"/>
    <property type="match status" value="1"/>
</dbReference>
<dbReference type="SUPFAM" id="SSF57701">
    <property type="entry name" value="Zn2/Cys6 DNA-binding domain"/>
    <property type="match status" value="1"/>
</dbReference>
<dbReference type="GO" id="GO:0000981">
    <property type="term" value="F:DNA-binding transcription factor activity, RNA polymerase II-specific"/>
    <property type="evidence" value="ECO:0007669"/>
    <property type="project" value="InterPro"/>
</dbReference>
<dbReference type="AlphaFoldDB" id="A0A9P8HGB9"/>
<dbReference type="Proteomes" id="UP000826573">
    <property type="component" value="Unassembled WGS sequence"/>
</dbReference>